<comment type="caution">
    <text evidence="1">The sequence shown here is derived from an EMBL/GenBank/DDBJ whole genome shotgun (WGS) entry which is preliminary data.</text>
</comment>
<dbReference type="Proteomes" id="UP000036867">
    <property type="component" value="Unassembled WGS sequence"/>
</dbReference>
<protein>
    <recommendedName>
        <fullName evidence="3">DUF4304 domain-containing protein</fullName>
    </recommendedName>
</protein>
<evidence type="ECO:0008006" key="3">
    <source>
        <dbReference type="Google" id="ProtNLM"/>
    </source>
</evidence>
<sequence>MIMQDVLKQIIKEDITSLFKAKGFIKKGNNFAKIFSDFAWTVNIQSSKWNTKENVEFTFNTGIFTDKLFGPFYKEEPPKFPTEVNSVLRLRISELKNEPDTWYKIGLSSDLDEVKREVQCDLQNVIFPHFDKFQTIEDVIQGMKRKEEQGWEECPHFLTILYKTYGYNNEAQNRINKEYTESELDSQKEFTKELAEYLGLMIK</sequence>
<dbReference type="RefSeq" id="WP_053415614.1">
    <property type="nucleotide sequence ID" value="NZ_LILB01000001.1"/>
</dbReference>
<accession>A0A0M0LLA9</accession>
<dbReference type="Pfam" id="PF14137">
    <property type="entry name" value="DUF4304"/>
    <property type="match status" value="1"/>
</dbReference>
<organism evidence="1 2">
    <name type="scientific">Viridibacillus arvi</name>
    <dbReference type="NCBI Taxonomy" id="263475"/>
    <lineage>
        <taxon>Bacteria</taxon>
        <taxon>Bacillati</taxon>
        <taxon>Bacillota</taxon>
        <taxon>Bacilli</taxon>
        <taxon>Bacillales</taxon>
        <taxon>Caryophanaceae</taxon>
        <taxon>Viridibacillus</taxon>
    </lineage>
</organism>
<dbReference type="OrthoDB" id="2865544at2"/>
<dbReference type="EMBL" id="LILB01000001">
    <property type="protein sequence ID" value="KOO51473.1"/>
    <property type="molecule type" value="Genomic_DNA"/>
</dbReference>
<evidence type="ECO:0000313" key="2">
    <source>
        <dbReference type="Proteomes" id="UP000036867"/>
    </source>
</evidence>
<dbReference type="AlphaFoldDB" id="A0A0M0LLA9"/>
<gene>
    <name evidence="1" type="ORF">AMD00_03080</name>
</gene>
<dbReference type="InterPro" id="IPR025412">
    <property type="entry name" value="DUF4304"/>
</dbReference>
<name>A0A0M0LLA9_9BACL</name>
<dbReference type="GeneID" id="301135093"/>
<evidence type="ECO:0000313" key="1">
    <source>
        <dbReference type="EMBL" id="KOO51473.1"/>
    </source>
</evidence>
<keyword evidence="2" id="KW-1185">Reference proteome</keyword>
<reference evidence="2" key="1">
    <citation type="submission" date="2015-08" db="EMBL/GenBank/DDBJ databases">
        <title>Fjat-10028 dsm 16317.</title>
        <authorList>
            <person name="Liu B."/>
            <person name="Wang J."/>
            <person name="Zhu Y."/>
            <person name="Liu G."/>
            <person name="Chen Q."/>
            <person name="Chen Z."/>
            <person name="Lan J."/>
            <person name="Che J."/>
            <person name="Ge C."/>
            <person name="Shi H."/>
            <person name="Pan Z."/>
            <person name="Liu X."/>
        </authorList>
    </citation>
    <scope>NUCLEOTIDE SEQUENCE [LARGE SCALE GENOMIC DNA]</scope>
    <source>
        <strain evidence="2">DSM 16317</strain>
    </source>
</reference>
<proteinExistence type="predicted"/>